<proteinExistence type="predicted"/>
<feature type="non-terminal residue" evidence="1">
    <location>
        <position position="1"/>
    </location>
</feature>
<protein>
    <submittedName>
        <fullName evidence="1">1680_t:CDS:1</fullName>
    </submittedName>
</protein>
<organism evidence="1 2">
    <name type="scientific">Racocetra persica</name>
    <dbReference type="NCBI Taxonomy" id="160502"/>
    <lineage>
        <taxon>Eukaryota</taxon>
        <taxon>Fungi</taxon>
        <taxon>Fungi incertae sedis</taxon>
        <taxon>Mucoromycota</taxon>
        <taxon>Glomeromycotina</taxon>
        <taxon>Glomeromycetes</taxon>
        <taxon>Diversisporales</taxon>
        <taxon>Gigasporaceae</taxon>
        <taxon>Racocetra</taxon>
    </lineage>
</organism>
<accession>A0ACA9PLP8</accession>
<evidence type="ECO:0000313" key="2">
    <source>
        <dbReference type="Proteomes" id="UP000789920"/>
    </source>
</evidence>
<dbReference type="EMBL" id="CAJVQC010020824">
    <property type="protein sequence ID" value="CAG8710372.1"/>
    <property type="molecule type" value="Genomic_DNA"/>
</dbReference>
<reference evidence="1" key="1">
    <citation type="submission" date="2021-06" db="EMBL/GenBank/DDBJ databases">
        <authorList>
            <person name="Kallberg Y."/>
            <person name="Tangrot J."/>
            <person name="Rosling A."/>
        </authorList>
    </citation>
    <scope>NUCLEOTIDE SEQUENCE</scope>
    <source>
        <strain evidence="1">MA461A</strain>
    </source>
</reference>
<dbReference type="Proteomes" id="UP000789920">
    <property type="component" value="Unassembled WGS sequence"/>
</dbReference>
<comment type="caution">
    <text evidence="1">The sequence shown here is derived from an EMBL/GenBank/DDBJ whole genome shotgun (WGS) entry which is preliminary data.</text>
</comment>
<keyword evidence="2" id="KW-1185">Reference proteome</keyword>
<gene>
    <name evidence="1" type="ORF">RPERSI_LOCUS10495</name>
</gene>
<sequence>QICDTELLLLMKQNTKTFNSNNERTSKFADTALRAIEDISEELHDISIKIHENPELAYEEKYAHKLLVNYLQEKGFKVTPNAFGLETAFVAEFQSKAGKGRVVSFNSEYDALPDIGHACGHNLIAISGVGAAIGLKAVLEKFNIKGTVKLFGTPAEEKGSGKIDLIKAGAYEGVDISLMVHPSVINGGFINFLAIQTVDVEYFGRPSHASGINALDAMVLAYNNIGLLRQQILPTDRIHGIITNGGKAPNVIPEYTSGTFYIRGKAMEDLKALQPRVHKCFEAAAEATGTTVKIIWSKVVYDVNINEPLAARYEHYLSKKFDITFPPRDVQATIPSGSTDQGNVTYLVPGFHPLYDICTPVPTVNHQREFTSECKTKTAHEETIKATNGMTLVGLDFLIDDEFANQVNESFTKSKL</sequence>
<evidence type="ECO:0000313" key="1">
    <source>
        <dbReference type="EMBL" id="CAG8710372.1"/>
    </source>
</evidence>
<name>A0ACA9PLP8_9GLOM</name>